<evidence type="ECO:0000313" key="3">
    <source>
        <dbReference type="Proteomes" id="UP001412067"/>
    </source>
</evidence>
<protein>
    <submittedName>
        <fullName evidence="2">Uncharacterized protein</fullName>
    </submittedName>
</protein>
<dbReference type="EMBL" id="JBBWWR010000012">
    <property type="protein sequence ID" value="KAK8959186.1"/>
    <property type="molecule type" value="Genomic_DNA"/>
</dbReference>
<gene>
    <name evidence="2" type="ORF">KSP40_PGU002929</name>
</gene>
<feature type="transmembrane region" description="Helical" evidence="1">
    <location>
        <begin position="89"/>
        <end position="110"/>
    </location>
</feature>
<reference evidence="2 3" key="1">
    <citation type="journal article" date="2022" name="Nat. Plants">
        <title>Genomes of leafy and leafless Platanthera orchids illuminate the evolution of mycoheterotrophy.</title>
        <authorList>
            <person name="Li M.H."/>
            <person name="Liu K.W."/>
            <person name="Li Z."/>
            <person name="Lu H.C."/>
            <person name="Ye Q.L."/>
            <person name="Zhang D."/>
            <person name="Wang J.Y."/>
            <person name="Li Y.F."/>
            <person name="Zhong Z.M."/>
            <person name="Liu X."/>
            <person name="Yu X."/>
            <person name="Liu D.K."/>
            <person name="Tu X.D."/>
            <person name="Liu B."/>
            <person name="Hao Y."/>
            <person name="Liao X.Y."/>
            <person name="Jiang Y.T."/>
            <person name="Sun W.H."/>
            <person name="Chen J."/>
            <person name="Chen Y.Q."/>
            <person name="Ai Y."/>
            <person name="Zhai J.W."/>
            <person name="Wu S.S."/>
            <person name="Zhou Z."/>
            <person name="Hsiao Y.Y."/>
            <person name="Wu W.L."/>
            <person name="Chen Y.Y."/>
            <person name="Lin Y.F."/>
            <person name="Hsu J.L."/>
            <person name="Li C.Y."/>
            <person name="Wang Z.W."/>
            <person name="Zhao X."/>
            <person name="Zhong W.Y."/>
            <person name="Ma X.K."/>
            <person name="Ma L."/>
            <person name="Huang J."/>
            <person name="Chen G.Z."/>
            <person name="Huang M.Z."/>
            <person name="Huang L."/>
            <person name="Peng D.H."/>
            <person name="Luo Y.B."/>
            <person name="Zou S.Q."/>
            <person name="Chen S.P."/>
            <person name="Lan S."/>
            <person name="Tsai W.C."/>
            <person name="Van de Peer Y."/>
            <person name="Liu Z.J."/>
        </authorList>
    </citation>
    <scope>NUCLEOTIDE SEQUENCE [LARGE SCALE GENOMIC DNA]</scope>
    <source>
        <strain evidence="2">Lor288</strain>
    </source>
</reference>
<keyword evidence="3" id="KW-1185">Reference proteome</keyword>
<sequence>MEAPRKWWSRRRRAGGRDYADRFTLPTIDDFQPLDTQGHPPATFPLSSSPYVFPAKPAIAFDLLFPCSASEQEEMIRSFEREHQRQSRLWRGVFSVFLLGYGGFLIYSNFQQAWNPWELDKLTEISSDLFRPAVQFLKKSDLRLLILLIIHCGSETAHLLLISAIMHTSWRMFITGLPFLQVCDDYVPFYGGASC</sequence>
<keyword evidence="1" id="KW-0472">Membrane</keyword>
<keyword evidence="1" id="KW-0812">Transmembrane</keyword>
<dbReference type="PANTHER" id="PTHR36784:SF1">
    <property type="entry name" value="HISTONE-LYSINE N-METHYLTRANSFERASE"/>
    <property type="match status" value="1"/>
</dbReference>
<comment type="caution">
    <text evidence="2">The sequence shown here is derived from an EMBL/GenBank/DDBJ whole genome shotgun (WGS) entry which is preliminary data.</text>
</comment>
<organism evidence="2 3">
    <name type="scientific">Platanthera guangdongensis</name>
    <dbReference type="NCBI Taxonomy" id="2320717"/>
    <lineage>
        <taxon>Eukaryota</taxon>
        <taxon>Viridiplantae</taxon>
        <taxon>Streptophyta</taxon>
        <taxon>Embryophyta</taxon>
        <taxon>Tracheophyta</taxon>
        <taxon>Spermatophyta</taxon>
        <taxon>Magnoliopsida</taxon>
        <taxon>Liliopsida</taxon>
        <taxon>Asparagales</taxon>
        <taxon>Orchidaceae</taxon>
        <taxon>Orchidoideae</taxon>
        <taxon>Orchideae</taxon>
        <taxon>Orchidinae</taxon>
        <taxon>Platanthera</taxon>
    </lineage>
</organism>
<keyword evidence="1" id="KW-1133">Transmembrane helix</keyword>
<accession>A0ABR2M5F0</accession>
<feature type="transmembrane region" description="Helical" evidence="1">
    <location>
        <begin position="144"/>
        <end position="165"/>
    </location>
</feature>
<evidence type="ECO:0000256" key="1">
    <source>
        <dbReference type="SAM" id="Phobius"/>
    </source>
</evidence>
<evidence type="ECO:0000313" key="2">
    <source>
        <dbReference type="EMBL" id="KAK8959186.1"/>
    </source>
</evidence>
<proteinExistence type="predicted"/>
<name>A0ABR2M5F0_9ASPA</name>
<dbReference type="PANTHER" id="PTHR36784">
    <property type="entry name" value="HISTONE-LYSINE N-METHYLTRANSFERASE"/>
    <property type="match status" value="1"/>
</dbReference>
<dbReference type="Proteomes" id="UP001412067">
    <property type="component" value="Unassembled WGS sequence"/>
</dbReference>